<evidence type="ECO:0000256" key="1">
    <source>
        <dbReference type="ARBA" id="ARBA00022630"/>
    </source>
</evidence>
<dbReference type="RefSeq" id="WP_191205398.1">
    <property type="nucleotide sequence ID" value="NZ_JACXZA010000005.1"/>
</dbReference>
<dbReference type="EMBL" id="JACXZA010000005">
    <property type="protein sequence ID" value="MBD3921106.1"/>
    <property type="molecule type" value="Genomic_DNA"/>
</dbReference>
<proteinExistence type="predicted"/>
<keyword evidence="6" id="KW-1185">Reference proteome</keyword>
<keyword evidence="3 5" id="KW-0560">Oxidoreductase</keyword>
<evidence type="ECO:0000313" key="6">
    <source>
        <dbReference type="Proteomes" id="UP000609346"/>
    </source>
</evidence>
<comment type="caution">
    <text evidence="5">The sequence shown here is derived from an EMBL/GenBank/DDBJ whole genome shotgun (WGS) entry which is preliminary data.</text>
</comment>
<evidence type="ECO:0000256" key="2">
    <source>
        <dbReference type="ARBA" id="ARBA00022643"/>
    </source>
</evidence>
<dbReference type="Proteomes" id="UP000609346">
    <property type="component" value="Unassembled WGS sequence"/>
</dbReference>
<dbReference type="InterPro" id="IPR051814">
    <property type="entry name" value="NAD(P)H-dep_FMN_reductase"/>
</dbReference>
<dbReference type="PANTHER" id="PTHR43408:SF1">
    <property type="entry name" value="FMN REDUCTASE (NADPH)"/>
    <property type="match status" value="1"/>
</dbReference>
<organism evidence="5 6">
    <name type="scientific">Paenibacillus terricola</name>
    <dbReference type="NCBI Taxonomy" id="2763503"/>
    <lineage>
        <taxon>Bacteria</taxon>
        <taxon>Bacillati</taxon>
        <taxon>Bacillota</taxon>
        <taxon>Bacilli</taxon>
        <taxon>Bacillales</taxon>
        <taxon>Paenibacillaceae</taxon>
        <taxon>Paenibacillus</taxon>
    </lineage>
</organism>
<keyword evidence="1" id="KW-0285">Flavoprotein</keyword>
<dbReference type="NCBIfam" id="TIGR03567">
    <property type="entry name" value="FMN_reduc_SsuE"/>
    <property type="match status" value="1"/>
</dbReference>
<dbReference type="GO" id="GO:0052873">
    <property type="term" value="F:FMN reductase (NADPH) activity"/>
    <property type="evidence" value="ECO:0007669"/>
    <property type="project" value="UniProtKB-EC"/>
</dbReference>
<accession>A0ABR8N0P6</accession>
<evidence type="ECO:0000259" key="4">
    <source>
        <dbReference type="Pfam" id="PF03358"/>
    </source>
</evidence>
<dbReference type="EC" id="1.5.1.38" evidence="5"/>
<dbReference type="InterPro" id="IPR005025">
    <property type="entry name" value="FMN_Rdtase-like_dom"/>
</dbReference>
<feature type="domain" description="NADPH-dependent FMN reductase-like" evidence="4">
    <location>
        <begin position="2"/>
        <end position="142"/>
    </location>
</feature>
<reference evidence="5 6" key="1">
    <citation type="submission" date="2020-09" db="EMBL/GenBank/DDBJ databases">
        <title>Paenibacillus sp. strain PR3 16S rRNA gene Genome sequencing and assembly.</title>
        <authorList>
            <person name="Kim J."/>
        </authorList>
    </citation>
    <scope>NUCLEOTIDE SEQUENCE [LARGE SCALE GENOMIC DNA]</scope>
    <source>
        <strain evidence="5 6">PR3</strain>
    </source>
</reference>
<evidence type="ECO:0000313" key="5">
    <source>
        <dbReference type="EMBL" id="MBD3921106.1"/>
    </source>
</evidence>
<gene>
    <name evidence="5" type="primary">ssuE</name>
    <name evidence="5" type="ORF">H8B09_20230</name>
</gene>
<dbReference type="PANTHER" id="PTHR43408">
    <property type="entry name" value="FMN REDUCTASE (NADPH)"/>
    <property type="match status" value="1"/>
</dbReference>
<keyword evidence="2" id="KW-0288">FMN</keyword>
<sequence length="182" mass="19871">MTRIVSIIATPNQSSRLLGVTNYVEQQLREPKYELTTLQVTSIPAEDLIFARFDSPAIAEANALVEAADAVIIASPVYKASYSGILKTYLDLLPQKGLDGKIVAPIFIGGTIAHLLSIDYSLKPVLASLGARQYVSSIYATDSQVTRTGQGNDIAFELNEELTARLDRTIEELRIDLARRSS</sequence>
<dbReference type="InterPro" id="IPR029039">
    <property type="entry name" value="Flavoprotein-like_sf"/>
</dbReference>
<name>A0ABR8N0P6_9BACL</name>
<evidence type="ECO:0000256" key="3">
    <source>
        <dbReference type="ARBA" id="ARBA00023002"/>
    </source>
</evidence>
<dbReference type="Gene3D" id="3.40.50.360">
    <property type="match status" value="1"/>
</dbReference>
<dbReference type="Pfam" id="PF03358">
    <property type="entry name" value="FMN_red"/>
    <property type="match status" value="1"/>
</dbReference>
<dbReference type="SUPFAM" id="SSF52218">
    <property type="entry name" value="Flavoproteins"/>
    <property type="match status" value="1"/>
</dbReference>
<protein>
    <submittedName>
        <fullName evidence="5">NADPH-dependent FMN reductase</fullName>
        <ecNumber evidence="5">1.5.1.38</ecNumber>
    </submittedName>
</protein>
<dbReference type="InterPro" id="IPR020048">
    <property type="entry name" value="NADPH-dep_FMN_reduc_SsuE"/>
</dbReference>